<sequence length="103" mass="11184">MSTIGTFTKNGNEFRGSLQTLTVNVALRITPVEKKTEAAPDFRLFAGRAEIGAGWTKTAQDTGMEYVSVKLDDPSLPASIFANLVEDGDTGSYNLIWSRPTRA</sequence>
<evidence type="ECO:0000313" key="2">
    <source>
        <dbReference type="Proteomes" id="UP001156882"/>
    </source>
</evidence>
<dbReference type="Proteomes" id="UP001156882">
    <property type="component" value="Unassembled WGS sequence"/>
</dbReference>
<dbReference type="EMBL" id="BSPC01000027">
    <property type="protein sequence ID" value="GLS20121.1"/>
    <property type="molecule type" value="Genomic_DNA"/>
</dbReference>
<comment type="caution">
    <text evidence="1">The sequence shown here is derived from an EMBL/GenBank/DDBJ whole genome shotgun (WGS) entry which is preliminary data.</text>
</comment>
<reference evidence="2" key="1">
    <citation type="journal article" date="2019" name="Int. J. Syst. Evol. Microbiol.">
        <title>The Global Catalogue of Microorganisms (GCM) 10K type strain sequencing project: providing services to taxonomists for standard genome sequencing and annotation.</title>
        <authorList>
            <consortium name="The Broad Institute Genomics Platform"/>
            <consortium name="The Broad Institute Genome Sequencing Center for Infectious Disease"/>
            <person name="Wu L."/>
            <person name="Ma J."/>
        </authorList>
    </citation>
    <scope>NUCLEOTIDE SEQUENCE [LARGE SCALE GENOMIC DNA]</scope>
    <source>
        <strain evidence="2">NBRC 101365</strain>
    </source>
</reference>
<accession>A0ABQ6CPH3</accession>
<dbReference type="InterPro" id="IPR007948">
    <property type="entry name" value="DUF736"/>
</dbReference>
<name>A0ABQ6CPH3_9HYPH</name>
<evidence type="ECO:0000313" key="1">
    <source>
        <dbReference type="EMBL" id="GLS20121.1"/>
    </source>
</evidence>
<gene>
    <name evidence="1" type="ORF">GCM10007874_31380</name>
</gene>
<evidence type="ECO:0008006" key="3">
    <source>
        <dbReference type="Google" id="ProtNLM"/>
    </source>
</evidence>
<organism evidence="1 2">
    <name type="scientific">Labrys miyagiensis</name>
    <dbReference type="NCBI Taxonomy" id="346912"/>
    <lineage>
        <taxon>Bacteria</taxon>
        <taxon>Pseudomonadati</taxon>
        <taxon>Pseudomonadota</taxon>
        <taxon>Alphaproteobacteria</taxon>
        <taxon>Hyphomicrobiales</taxon>
        <taxon>Xanthobacteraceae</taxon>
        <taxon>Labrys</taxon>
    </lineage>
</organism>
<keyword evidence="2" id="KW-1185">Reference proteome</keyword>
<dbReference type="RefSeq" id="WP_284313217.1">
    <property type="nucleotide sequence ID" value="NZ_BSPC01000027.1"/>
</dbReference>
<proteinExistence type="predicted"/>
<protein>
    <recommendedName>
        <fullName evidence="3">DUF736 domain-containing protein</fullName>
    </recommendedName>
</protein>
<dbReference type="Pfam" id="PF05284">
    <property type="entry name" value="DUF736"/>
    <property type="match status" value="1"/>
</dbReference>